<keyword evidence="3" id="KW-1185">Reference proteome</keyword>
<reference evidence="2 3" key="1">
    <citation type="submission" date="2021-06" db="EMBL/GenBank/DDBJ databases">
        <authorList>
            <person name="Kallberg Y."/>
            <person name="Tangrot J."/>
            <person name="Rosling A."/>
        </authorList>
    </citation>
    <scope>NUCLEOTIDE SEQUENCE [LARGE SCALE GENOMIC DNA]</scope>
    <source>
        <strain evidence="2 3">120-4 pot B 10/14</strain>
    </source>
</reference>
<dbReference type="InterPro" id="IPR055854">
    <property type="entry name" value="DUF7431"/>
</dbReference>
<evidence type="ECO:0000313" key="2">
    <source>
        <dbReference type="EMBL" id="CAG8460380.1"/>
    </source>
</evidence>
<evidence type="ECO:0000259" key="1">
    <source>
        <dbReference type="Pfam" id="PF24209"/>
    </source>
</evidence>
<gene>
    <name evidence="2" type="ORF">GMARGA_LOCUS274</name>
</gene>
<sequence length="354" mass="40588">KAKVNLDETNIILDNDFNEEVKVAVVNNHQCNEKIRELKRISKKYGHIYASEVVFGGAIIEKYKNIRTQANDSTCFGIETVGDFELIHTEGGYESNYTTTRTIDISNEELTIIGGDEILFVNNDPEAIRLWRSLFNNSKYWKIISYKIQPIFDLLDSDLKNQVLKAFGEQILKVGTITHYAKLLSSNLTPIVIDDWSNGKLEDVTSNPLQCQIFASIMNKDNCIYSLQTESIDKDTPAFVVHYIGRRKKPKKIIDCKIHIGWIIVGYPESPLESSNYDIYDSKMVTGIHFSSKNSACMFFHSLDNCHNVDNNINEISPSNIIFNMIDIKNNESCMLDVEWKNKNPHYFLTYPKN</sequence>
<feature type="domain" description="DUF7431" evidence="1">
    <location>
        <begin position="209"/>
        <end position="308"/>
    </location>
</feature>
<proteinExistence type="predicted"/>
<name>A0ABM8VVZ7_GIGMA</name>
<feature type="non-terminal residue" evidence="2">
    <location>
        <position position="1"/>
    </location>
</feature>
<comment type="caution">
    <text evidence="2">The sequence shown here is derived from an EMBL/GenBank/DDBJ whole genome shotgun (WGS) entry which is preliminary data.</text>
</comment>
<organism evidence="2 3">
    <name type="scientific">Gigaspora margarita</name>
    <dbReference type="NCBI Taxonomy" id="4874"/>
    <lineage>
        <taxon>Eukaryota</taxon>
        <taxon>Fungi</taxon>
        <taxon>Fungi incertae sedis</taxon>
        <taxon>Mucoromycota</taxon>
        <taxon>Glomeromycotina</taxon>
        <taxon>Glomeromycetes</taxon>
        <taxon>Diversisporales</taxon>
        <taxon>Gigasporaceae</taxon>
        <taxon>Gigaspora</taxon>
    </lineage>
</organism>
<evidence type="ECO:0000313" key="3">
    <source>
        <dbReference type="Proteomes" id="UP000789901"/>
    </source>
</evidence>
<protein>
    <submittedName>
        <fullName evidence="2">10941_t:CDS:1</fullName>
    </submittedName>
</protein>
<dbReference type="Pfam" id="PF24209">
    <property type="entry name" value="DUF7431"/>
    <property type="match status" value="1"/>
</dbReference>
<accession>A0ABM8VVZ7</accession>
<dbReference type="EMBL" id="CAJVQB010000040">
    <property type="protein sequence ID" value="CAG8460380.1"/>
    <property type="molecule type" value="Genomic_DNA"/>
</dbReference>
<dbReference type="Proteomes" id="UP000789901">
    <property type="component" value="Unassembled WGS sequence"/>
</dbReference>